<dbReference type="KEGG" id="char:105904897"/>
<evidence type="ECO:0000259" key="3">
    <source>
        <dbReference type="PROSITE" id="PS51752"/>
    </source>
</evidence>
<dbReference type="InterPro" id="IPR001229">
    <property type="entry name" value="Jacalin-like_lectin_dom"/>
</dbReference>
<dbReference type="SMART" id="SM00915">
    <property type="entry name" value="Jacalin"/>
    <property type="match status" value="1"/>
</dbReference>
<sequence>MFKLLVLSLLLVSTAQICFKADCVEGGRSGHDSHVLGARSLVFTDPLDFYSFSLPVGSGTGTGFATSGEGRISAVRVWEQNNNQITGFQLKYGFSWSPIIGTSNINRVSMTLFDGEAIVQVSGKYNPSNFIEQVQFVTNRGRFLSAGQPQGLSFNHYPTDSGSELRILSGRFSSAGITSLGVHWGRVDTMYNSSALANMES</sequence>
<dbReference type="PROSITE" id="PS51752">
    <property type="entry name" value="JACALIN_LECTIN"/>
    <property type="match status" value="1"/>
</dbReference>
<dbReference type="OrthoDB" id="2415936at2759"/>
<dbReference type="GeneID" id="105904897"/>
<feature type="domain" description="Jacalin-type lectin" evidence="3">
    <location>
        <begin position="50"/>
        <end position="186"/>
    </location>
</feature>
<gene>
    <name evidence="5" type="primary">LOC105904897</name>
</gene>
<dbReference type="PANTHER" id="PTHR33589:SF3">
    <property type="entry name" value="ZYMOGEN GRANULE MEMBRANE PROTEIN 16-LIKE"/>
    <property type="match status" value="1"/>
</dbReference>
<keyword evidence="1" id="KW-0430">Lectin</keyword>
<dbReference type="PANTHER" id="PTHR33589">
    <property type="entry name" value="OS11G0524900 PROTEIN"/>
    <property type="match status" value="1"/>
</dbReference>
<dbReference type="AlphaFoldDB" id="A0A8M1KVH2"/>
<dbReference type="GO" id="GO:0030246">
    <property type="term" value="F:carbohydrate binding"/>
    <property type="evidence" value="ECO:0007669"/>
    <property type="project" value="UniProtKB-KW"/>
</dbReference>
<name>A0A8M1KVH2_CLUHA</name>
<evidence type="ECO:0000313" key="5">
    <source>
        <dbReference type="RefSeq" id="XP_042566665.1"/>
    </source>
</evidence>
<accession>A0A8M1KVH2</accession>
<protein>
    <submittedName>
        <fullName evidence="5">Zymogen granule membrane protein 16-like</fullName>
    </submittedName>
</protein>
<dbReference type="InterPro" id="IPR052321">
    <property type="entry name" value="PolyBind_ProtTraffic"/>
</dbReference>
<keyword evidence="4" id="KW-1185">Reference proteome</keyword>
<evidence type="ECO:0000313" key="4">
    <source>
        <dbReference type="Proteomes" id="UP000515152"/>
    </source>
</evidence>
<dbReference type="RefSeq" id="XP_042566665.1">
    <property type="nucleotide sequence ID" value="XM_042710731.1"/>
</dbReference>
<evidence type="ECO:0000256" key="1">
    <source>
        <dbReference type="ARBA" id="ARBA00022734"/>
    </source>
</evidence>
<dbReference type="Proteomes" id="UP000515152">
    <property type="component" value="Chromosome 19"/>
</dbReference>
<evidence type="ECO:0000256" key="2">
    <source>
        <dbReference type="SAM" id="SignalP"/>
    </source>
</evidence>
<feature type="signal peptide" evidence="2">
    <location>
        <begin position="1"/>
        <end position="15"/>
    </location>
</feature>
<keyword evidence="2" id="KW-0732">Signal</keyword>
<organism evidence="4 5">
    <name type="scientific">Clupea harengus</name>
    <name type="common">Atlantic herring</name>
    <dbReference type="NCBI Taxonomy" id="7950"/>
    <lineage>
        <taxon>Eukaryota</taxon>
        <taxon>Metazoa</taxon>
        <taxon>Chordata</taxon>
        <taxon>Craniata</taxon>
        <taxon>Vertebrata</taxon>
        <taxon>Euteleostomi</taxon>
        <taxon>Actinopterygii</taxon>
        <taxon>Neopterygii</taxon>
        <taxon>Teleostei</taxon>
        <taxon>Clupei</taxon>
        <taxon>Clupeiformes</taxon>
        <taxon>Clupeoidei</taxon>
        <taxon>Clupeidae</taxon>
        <taxon>Clupea</taxon>
    </lineage>
</organism>
<proteinExistence type="predicted"/>
<reference evidence="5" key="1">
    <citation type="submission" date="2025-08" db="UniProtKB">
        <authorList>
            <consortium name="RefSeq"/>
        </authorList>
    </citation>
    <scope>IDENTIFICATION</scope>
</reference>
<feature type="chain" id="PRO_5035419122" evidence="2">
    <location>
        <begin position="16"/>
        <end position="201"/>
    </location>
</feature>
<dbReference type="Pfam" id="PF01419">
    <property type="entry name" value="Jacalin"/>
    <property type="match status" value="1"/>
</dbReference>